<gene>
    <name evidence="1" type="ORF">CFBP3840_P100031</name>
</gene>
<evidence type="ECO:0000313" key="2">
    <source>
        <dbReference type="Proteomes" id="UP000238095"/>
    </source>
</evidence>
<protein>
    <submittedName>
        <fullName evidence="1">Uncharacterized protein</fullName>
    </submittedName>
</protein>
<geneLocation type="plasmid" evidence="1">
    <name>PP1</name>
</geneLocation>
<dbReference type="Proteomes" id="UP000238095">
    <property type="component" value="Plasmid PP1"/>
</dbReference>
<organism evidence="1 2">
    <name type="scientific">Pseudomonas syringae</name>
    <dbReference type="NCBI Taxonomy" id="317"/>
    <lineage>
        <taxon>Bacteria</taxon>
        <taxon>Pseudomonadati</taxon>
        <taxon>Pseudomonadota</taxon>
        <taxon>Gammaproteobacteria</taxon>
        <taxon>Pseudomonadales</taxon>
        <taxon>Pseudomonadaceae</taxon>
        <taxon>Pseudomonas</taxon>
    </lineage>
</organism>
<sequence>MVQPLGNRPFSTTTIRRLRISGVIKPLYTGFKGGLTKSPKSHSRTSPTLGVYVSAIRLDPVYSGSFDERLPVI</sequence>
<reference evidence="1 2" key="1">
    <citation type="submission" date="2017-11" db="EMBL/GenBank/DDBJ databases">
        <authorList>
            <person name="Han C.G."/>
        </authorList>
    </citation>
    <scope>NUCLEOTIDE SEQUENCE [LARGE SCALE GENOMIC DNA]</scope>
    <source>
        <strain evidence="1">CFBP3840</strain>
        <plasmid evidence="2">Plasmid pp1</plasmid>
    </source>
</reference>
<proteinExistence type="predicted"/>
<keyword evidence="1" id="KW-0614">Plasmid</keyword>
<dbReference type="EMBL" id="LT963410">
    <property type="protein sequence ID" value="SOS42692.1"/>
    <property type="molecule type" value="Genomic_DNA"/>
</dbReference>
<name>A0A2K4X349_PSESX</name>
<evidence type="ECO:0000313" key="1">
    <source>
        <dbReference type="EMBL" id="SOS42692.1"/>
    </source>
</evidence>
<accession>A0A2K4X349</accession>
<dbReference type="AlphaFoldDB" id="A0A2K4X349"/>